<feature type="compositionally biased region" description="Low complexity" evidence="1">
    <location>
        <begin position="46"/>
        <end position="69"/>
    </location>
</feature>
<dbReference type="InterPro" id="IPR006837">
    <property type="entry name" value="Divergent_DAC"/>
</dbReference>
<dbReference type="EMBL" id="QBUD01000001">
    <property type="protein sequence ID" value="PUB19301.1"/>
    <property type="molecule type" value="Genomic_DNA"/>
</dbReference>
<dbReference type="SUPFAM" id="SSF88713">
    <property type="entry name" value="Glycoside hydrolase/deacetylase"/>
    <property type="match status" value="1"/>
</dbReference>
<dbReference type="RefSeq" id="WP_114427810.1">
    <property type="nucleotide sequence ID" value="NZ_QBUD01000001.1"/>
</dbReference>
<accession>A0A2T6KRW8</accession>
<name>A0A2T6KRW8_9RHOB</name>
<dbReference type="OrthoDB" id="7658418at2"/>
<dbReference type="Gene3D" id="3.20.20.370">
    <property type="entry name" value="Glycoside hydrolase/deacetylase"/>
    <property type="match status" value="1"/>
</dbReference>
<gene>
    <name evidence="2" type="ORF">C8N45_101897</name>
</gene>
<evidence type="ECO:0000313" key="3">
    <source>
        <dbReference type="Proteomes" id="UP000244523"/>
    </source>
</evidence>
<feature type="region of interest" description="Disordered" evidence="1">
    <location>
        <begin position="321"/>
        <end position="361"/>
    </location>
</feature>
<protein>
    <submittedName>
        <fullName evidence="2">Polysaccharide deacetylase 2 family uncharacterized protein YibQ</fullName>
    </submittedName>
</protein>
<feature type="region of interest" description="Disordered" evidence="1">
    <location>
        <begin position="28"/>
        <end position="186"/>
    </location>
</feature>
<feature type="compositionally biased region" description="Polar residues" evidence="1">
    <location>
        <begin position="254"/>
        <end position="265"/>
    </location>
</feature>
<feature type="compositionally biased region" description="Low complexity" evidence="1">
    <location>
        <begin position="117"/>
        <end position="168"/>
    </location>
</feature>
<feature type="region of interest" description="Disordered" evidence="1">
    <location>
        <begin position="193"/>
        <end position="212"/>
    </location>
</feature>
<dbReference type="Proteomes" id="UP000244523">
    <property type="component" value="Unassembled WGS sequence"/>
</dbReference>
<comment type="caution">
    <text evidence="2">The sequence shown here is derived from an EMBL/GenBank/DDBJ whole genome shotgun (WGS) entry which is preliminary data.</text>
</comment>
<dbReference type="Pfam" id="PF04748">
    <property type="entry name" value="Polysacc_deac_2"/>
    <property type="match status" value="1"/>
</dbReference>
<keyword evidence="3" id="KW-1185">Reference proteome</keyword>
<feature type="region of interest" description="Disordered" evidence="1">
    <location>
        <begin position="221"/>
        <end position="286"/>
    </location>
</feature>
<sequence length="584" mass="60163">MRGTVAGGLWGLVIGGFALAITSQLAAPPAREPALGDDPDSLRALETAAPATTETPVDAAPAPDAQAQTEVPSAAAPDQTDEVAVTEEQPAVAEQTSDTIAPVDTPAAEPEAEETVAEAPDSAVEQAPAELPAAAQAQIDPAPAEQAIATPQEEALPVEETPLETEVVPEPPAAVPDVADDPVQSEARIEAVEPQIATEPDEPVAPDVTASPPQVALAEDETIIAPQTPAPAPVMNAPNQQVTEVDPPQDDASPATTQPTPSDTDANIAEASPTLDVPSEGVERAPEANRDLAAQIVDDDTLPAPEVLARAPIIVDEQARDETAPAPDTSARVRVNRPGVTPTPAAPLDSTEETADGASDQAPPIERFATPFENADALPLLTVVLVDAGDIGVTAEKVAALDFPVTVVIDPLGADAASRMQSYRAKGIEVGLQAQLPEGATPSDVEVAFEAAFRTVPEAVLLFSDGQDGIQSDRNVTAQVMQVLASEGRGLIAVQQGLGNTLRAAGQANVPAAEVARDLDGQGQDQRAVNRALEQAAFRARQTGDAVLLARMSVDTLDALAAWAARNRSDQYKLAPASAILLER</sequence>
<organism evidence="2 3">
    <name type="scientific">Yoonia sediminilitoris</name>
    <dbReference type="NCBI Taxonomy" id="1286148"/>
    <lineage>
        <taxon>Bacteria</taxon>
        <taxon>Pseudomonadati</taxon>
        <taxon>Pseudomonadota</taxon>
        <taxon>Alphaproteobacteria</taxon>
        <taxon>Rhodobacterales</taxon>
        <taxon>Paracoccaceae</taxon>
        <taxon>Yoonia</taxon>
    </lineage>
</organism>
<proteinExistence type="predicted"/>
<dbReference type="GO" id="GO:0005975">
    <property type="term" value="P:carbohydrate metabolic process"/>
    <property type="evidence" value="ECO:0007669"/>
    <property type="project" value="InterPro"/>
</dbReference>
<evidence type="ECO:0000313" key="2">
    <source>
        <dbReference type="EMBL" id="PUB19301.1"/>
    </source>
</evidence>
<dbReference type="AlphaFoldDB" id="A0A2T6KRW8"/>
<dbReference type="CDD" id="cd10936">
    <property type="entry name" value="CE4_DAC2"/>
    <property type="match status" value="1"/>
</dbReference>
<reference evidence="2 3" key="1">
    <citation type="submission" date="2018-04" db="EMBL/GenBank/DDBJ databases">
        <title>Genomic Encyclopedia of Archaeal and Bacterial Type Strains, Phase II (KMG-II): from individual species to whole genera.</title>
        <authorList>
            <person name="Goeker M."/>
        </authorList>
    </citation>
    <scope>NUCLEOTIDE SEQUENCE [LARGE SCALE GENOMIC DNA]</scope>
    <source>
        <strain evidence="2 3">DSM 29955</strain>
    </source>
</reference>
<evidence type="ECO:0000256" key="1">
    <source>
        <dbReference type="SAM" id="MobiDB-lite"/>
    </source>
</evidence>
<dbReference type="InterPro" id="IPR011330">
    <property type="entry name" value="Glyco_hydro/deAcase_b/a-brl"/>
</dbReference>